<reference evidence="3 4" key="1">
    <citation type="submission" date="2019-03" db="EMBL/GenBank/DDBJ databases">
        <title>Genomic Encyclopedia of Type Strains, Phase IV (KMG-IV): sequencing the most valuable type-strain genomes for metagenomic binning, comparative biology and taxonomic classification.</title>
        <authorList>
            <person name="Goeker M."/>
        </authorList>
    </citation>
    <scope>NUCLEOTIDE SEQUENCE [LARGE SCALE GENOMIC DNA]</scope>
    <source>
        <strain evidence="3 4">DSM 100048</strain>
    </source>
</reference>
<dbReference type="PROSITE" id="PS51084">
    <property type="entry name" value="HIT_2"/>
    <property type="match status" value="1"/>
</dbReference>
<dbReference type="Pfam" id="PF01230">
    <property type="entry name" value="HIT"/>
    <property type="match status" value="1"/>
</dbReference>
<sequence length="138" mass="15800">MFSLDARLQADTLFIGNLSFCRVLLMNDTRYPWCILVPQRNDIGEVFELTQQEQQQMWSESTLVAGVMQRLFDADKMNIATLGNVVRQLHIHVIARKTDDDAWPAPVWGRHPALPYAPEQARAVTGQLAKALEEHWRA</sequence>
<keyword evidence="3" id="KW-0378">Hydrolase</keyword>
<keyword evidence="4" id="KW-1185">Reference proteome</keyword>
<dbReference type="InterPro" id="IPR026026">
    <property type="entry name" value="HIT_Hint"/>
</dbReference>
<dbReference type="AlphaFoldDB" id="A0A4R3UNK5"/>
<accession>A0A4R3UNK5</accession>
<evidence type="ECO:0000259" key="2">
    <source>
        <dbReference type="PROSITE" id="PS51084"/>
    </source>
</evidence>
<gene>
    <name evidence="3" type="ORF">EV686_11546</name>
</gene>
<evidence type="ECO:0000313" key="4">
    <source>
        <dbReference type="Proteomes" id="UP000294692"/>
    </source>
</evidence>
<dbReference type="InterPro" id="IPR011146">
    <property type="entry name" value="HIT-like"/>
</dbReference>
<name>A0A4R3UNK5_9BURK</name>
<dbReference type="PIRSF" id="PIRSF000714">
    <property type="entry name" value="HIT"/>
    <property type="match status" value="1"/>
</dbReference>
<dbReference type="EMBL" id="SMBX01000015">
    <property type="protein sequence ID" value="TCU92257.1"/>
    <property type="molecule type" value="Genomic_DNA"/>
</dbReference>
<dbReference type="OrthoDB" id="9799145at2"/>
<dbReference type="Gene3D" id="3.30.428.10">
    <property type="entry name" value="HIT-like"/>
    <property type="match status" value="1"/>
</dbReference>
<proteinExistence type="predicted"/>
<comment type="caution">
    <text evidence="3">The sequence shown here is derived from an EMBL/GenBank/DDBJ whole genome shotgun (WGS) entry which is preliminary data.</text>
</comment>
<dbReference type="GO" id="GO:0016787">
    <property type="term" value="F:hydrolase activity"/>
    <property type="evidence" value="ECO:0007669"/>
    <property type="project" value="UniProtKB-KW"/>
</dbReference>
<evidence type="ECO:0000256" key="1">
    <source>
        <dbReference type="PROSITE-ProRule" id="PRU00464"/>
    </source>
</evidence>
<dbReference type="RefSeq" id="WP_132478336.1">
    <property type="nucleotide sequence ID" value="NZ_SMBX01000015.1"/>
</dbReference>
<dbReference type="InterPro" id="IPR036265">
    <property type="entry name" value="HIT-like_sf"/>
</dbReference>
<comment type="caution">
    <text evidence="1">Lacks conserved residue(s) required for the propagation of feature annotation.</text>
</comment>
<protein>
    <submittedName>
        <fullName evidence="3">Diadenosine tetraphosphate (Ap4A) HIT family hydrolase</fullName>
    </submittedName>
</protein>
<feature type="domain" description="HIT" evidence="2">
    <location>
        <begin position="1"/>
        <end position="103"/>
    </location>
</feature>
<dbReference type="Proteomes" id="UP000294692">
    <property type="component" value="Unassembled WGS sequence"/>
</dbReference>
<evidence type="ECO:0000313" key="3">
    <source>
        <dbReference type="EMBL" id="TCU92257.1"/>
    </source>
</evidence>
<dbReference type="SUPFAM" id="SSF54197">
    <property type="entry name" value="HIT-like"/>
    <property type="match status" value="1"/>
</dbReference>
<organism evidence="3 4">
    <name type="scientific">Paracandidimonas soli</name>
    <dbReference type="NCBI Taxonomy" id="1917182"/>
    <lineage>
        <taxon>Bacteria</taxon>
        <taxon>Pseudomonadati</taxon>
        <taxon>Pseudomonadota</taxon>
        <taxon>Betaproteobacteria</taxon>
        <taxon>Burkholderiales</taxon>
        <taxon>Alcaligenaceae</taxon>
        <taxon>Paracandidimonas</taxon>
    </lineage>
</organism>